<evidence type="ECO:0000313" key="1">
    <source>
        <dbReference type="EMBL" id="MCD9561455.1"/>
    </source>
</evidence>
<accession>A0ABS8UTS0</accession>
<proteinExistence type="predicted"/>
<dbReference type="EMBL" id="JACEIK010002480">
    <property type="protein sequence ID" value="MCD9561455.1"/>
    <property type="molecule type" value="Genomic_DNA"/>
</dbReference>
<sequence>MEKSHVSHLRRANLKDLQLLRRGLEDHAMNVLDQIPYESILISLIRDRFETPTCANDIVTPSPRSIRVTFLDSNQDSGNLSDFKVSKELDLAAKNKALEIKVACRERFSFHRRAQYEIGPFIPKVDLLSSALACGVSSLSGRAKKIPAKKKGQPAKATQLPQARQIEQVVQEQIPQSRPTTVPAQVVMPPEMGGGEDFNVVKGAMQMFTTFMENQGQRGD</sequence>
<organism evidence="1 2">
    <name type="scientific">Datura stramonium</name>
    <name type="common">Jimsonweed</name>
    <name type="synonym">Common thornapple</name>
    <dbReference type="NCBI Taxonomy" id="4076"/>
    <lineage>
        <taxon>Eukaryota</taxon>
        <taxon>Viridiplantae</taxon>
        <taxon>Streptophyta</taxon>
        <taxon>Embryophyta</taxon>
        <taxon>Tracheophyta</taxon>
        <taxon>Spermatophyta</taxon>
        <taxon>Magnoliopsida</taxon>
        <taxon>eudicotyledons</taxon>
        <taxon>Gunneridae</taxon>
        <taxon>Pentapetalae</taxon>
        <taxon>asterids</taxon>
        <taxon>lamiids</taxon>
        <taxon>Solanales</taxon>
        <taxon>Solanaceae</taxon>
        <taxon>Solanoideae</taxon>
        <taxon>Datureae</taxon>
        <taxon>Datura</taxon>
    </lineage>
</organism>
<reference evidence="1 2" key="1">
    <citation type="journal article" date="2021" name="BMC Genomics">
        <title>Datura genome reveals duplications of psychoactive alkaloid biosynthetic genes and high mutation rate following tissue culture.</title>
        <authorList>
            <person name="Rajewski A."/>
            <person name="Carter-House D."/>
            <person name="Stajich J."/>
            <person name="Litt A."/>
        </authorList>
    </citation>
    <scope>NUCLEOTIDE SEQUENCE [LARGE SCALE GENOMIC DNA]</scope>
    <source>
        <strain evidence="1">AR-01</strain>
    </source>
</reference>
<evidence type="ECO:0000313" key="2">
    <source>
        <dbReference type="Proteomes" id="UP000823775"/>
    </source>
</evidence>
<dbReference type="Proteomes" id="UP000823775">
    <property type="component" value="Unassembled WGS sequence"/>
</dbReference>
<comment type="caution">
    <text evidence="1">The sequence shown here is derived from an EMBL/GenBank/DDBJ whole genome shotgun (WGS) entry which is preliminary data.</text>
</comment>
<protein>
    <submittedName>
        <fullName evidence="1">Uncharacterized protein</fullName>
    </submittedName>
</protein>
<name>A0ABS8UTS0_DATST</name>
<keyword evidence="2" id="KW-1185">Reference proteome</keyword>
<gene>
    <name evidence="1" type="ORF">HAX54_020577</name>
</gene>